<dbReference type="Proteomes" id="UP000321464">
    <property type="component" value="Unassembled WGS sequence"/>
</dbReference>
<dbReference type="EMBL" id="BJYR01000035">
    <property type="protein sequence ID" value="GEO02121.1"/>
    <property type="molecule type" value="Genomic_DNA"/>
</dbReference>
<feature type="transmembrane region" description="Helical" evidence="1">
    <location>
        <begin position="44"/>
        <end position="67"/>
    </location>
</feature>
<feature type="transmembrane region" description="Helical" evidence="1">
    <location>
        <begin position="152"/>
        <end position="173"/>
    </location>
</feature>
<feature type="transmembrane region" description="Helical" evidence="1">
    <location>
        <begin position="112"/>
        <end position="132"/>
    </location>
</feature>
<comment type="caution">
    <text evidence="2">The sequence shown here is derived from an EMBL/GenBank/DDBJ whole genome shotgun (WGS) entry which is preliminary data.</text>
</comment>
<organism evidence="2 3">
    <name type="scientific">Novosphingobium sediminis</name>
    <dbReference type="NCBI Taxonomy" id="707214"/>
    <lineage>
        <taxon>Bacteria</taxon>
        <taxon>Pseudomonadati</taxon>
        <taxon>Pseudomonadota</taxon>
        <taxon>Alphaproteobacteria</taxon>
        <taxon>Sphingomonadales</taxon>
        <taxon>Sphingomonadaceae</taxon>
        <taxon>Novosphingobium</taxon>
    </lineage>
</organism>
<gene>
    <name evidence="2" type="ORF">NSE01_39530</name>
</gene>
<dbReference type="AlphaFoldDB" id="A0A512AQX4"/>
<accession>A0A512AQX4</accession>
<keyword evidence="1" id="KW-1133">Transmembrane helix</keyword>
<name>A0A512AQX4_9SPHN</name>
<dbReference type="RefSeq" id="WP_147161365.1">
    <property type="nucleotide sequence ID" value="NZ_BJYR01000035.1"/>
</dbReference>
<evidence type="ECO:0000256" key="1">
    <source>
        <dbReference type="SAM" id="Phobius"/>
    </source>
</evidence>
<dbReference type="OrthoDB" id="482757at2"/>
<evidence type="ECO:0000313" key="3">
    <source>
        <dbReference type="Proteomes" id="UP000321464"/>
    </source>
</evidence>
<keyword evidence="1" id="KW-0812">Transmembrane</keyword>
<evidence type="ECO:0000313" key="2">
    <source>
        <dbReference type="EMBL" id="GEO02121.1"/>
    </source>
</evidence>
<keyword evidence="3" id="KW-1185">Reference proteome</keyword>
<keyword evidence="1" id="KW-0472">Membrane</keyword>
<protein>
    <submittedName>
        <fullName evidence="2">Uncharacterized protein</fullName>
    </submittedName>
</protein>
<reference evidence="2 3" key="1">
    <citation type="submission" date="2019-07" db="EMBL/GenBank/DDBJ databases">
        <title>Whole genome shotgun sequence of Novosphingobium sediminis NBRC 106119.</title>
        <authorList>
            <person name="Hosoyama A."/>
            <person name="Uohara A."/>
            <person name="Ohji S."/>
            <person name="Ichikawa N."/>
        </authorList>
    </citation>
    <scope>NUCLEOTIDE SEQUENCE [LARGE SCALE GENOMIC DNA]</scope>
    <source>
        <strain evidence="2 3">NBRC 106119</strain>
    </source>
</reference>
<sequence length="404" mass="43070">MRNWVAWASPAFAIVGVILAIFIGDNGWDVLSYKDNMPVEGAKVAGALFVVAVFMERSLAVLNDLLFGEKIVDAESKLRVAKMSAGIAADKAVLTSVWELNSIDAQKQHVRLGVGFVFAVLIAAAGVRTFTGLLDLDGLDGNQRTLLDTMDILLTAGLLAGGSTVIAQIIDLLRDRAQGAKERRLLMGNPGDDALAPALAARMQRAGLLAQGSNLAATTLSPRTPRASGEYDFVDVFDDGAAFEEWRQLHESAGSAEALTTTSWRVAGSLKKLKAQLNAAFPNRSTASDGDIGDSAHCANGGTSDHCPHVIDGTVGVVTAFDATHDPANGCDMEVVVEAIRAAKDGRIKYIIWNSRICSSYPVGTAAAWDWRPYSGQNPHDKHAHLSVLADKPKYDSQTNWTIA</sequence>
<proteinExistence type="predicted"/>